<dbReference type="PROSITE" id="PS51464">
    <property type="entry name" value="SIS"/>
    <property type="match status" value="1"/>
</dbReference>
<dbReference type="SUPFAM" id="SSF53697">
    <property type="entry name" value="SIS domain"/>
    <property type="match status" value="1"/>
</dbReference>
<dbReference type="RefSeq" id="WP_015555846.1">
    <property type="nucleotide sequence ID" value="NC_021038.1"/>
</dbReference>
<protein>
    <submittedName>
        <fullName evidence="6">Transcriptional regulators</fullName>
    </submittedName>
</protein>
<feature type="domain" description="SIS" evidence="5">
    <location>
        <begin position="134"/>
        <end position="276"/>
    </location>
</feature>
<dbReference type="InterPro" id="IPR046348">
    <property type="entry name" value="SIS_dom_sf"/>
</dbReference>
<dbReference type="PANTHER" id="PTHR30514:SF18">
    <property type="entry name" value="RPIR-FAMILY TRANSCRIPTIONAL REGULATOR"/>
    <property type="match status" value="1"/>
</dbReference>
<dbReference type="GO" id="GO:1901135">
    <property type="term" value="P:carbohydrate derivative metabolic process"/>
    <property type="evidence" value="ECO:0007669"/>
    <property type="project" value="InterPro"/>
</dbReference>
<dbReference type="Gene3D" id="1.10.10.10">
    <property type="entry name" value="Winged helix-like DNA-binding domain superfamily/Winged helix DNA-binding domain"/>
    <property type="match status" value="1"/>
</dbReference>
<dbReference type="Pfam" id="PF01418">
    <property type="entry name" value="HTH_6"/>
    <property type="match status" value="1"/>
</dbReference>
<keyword evidence="1" id="KW-0805">Transcription regulation</keyword>
<dbReference type="InterPro" id="IPR000281">
    <property type="entry name" value="HTH_RpiR"/>
</dbReference>
<reference evidence="6 7" key="2">
    <citation type="submission" date="2010-03" db="EMBL/GenBank/DDBJ databases">
        <authorList>
            <person name="Pajon A."/>
        </authorList>
    </citation>
    <scope>NUCLEOTIDE SEQUENCE [LARGE SCALE GENOMIC DNA]</scope>
    <source>
        <strain evidence="6 7">SGP1</strain>
    </source>
</reference>
<evidence type="ECO:0000259" key="5">
    <source>
        <dbReference type="PROSITE" id="PS51464"/>
    </source>
</evidence>
<dbReference type="Gene3D" id="3.40.50.10490">
    <property type="entry name" value="Glucose-6-phosphate isomerase like protein, domain 1"/>
    <property type="match status" value="1"/>
</dbReference>
<evidence type="ECO:0000256" key="2">
    <source>
        <dbReference type="ARBA" id="ARBA00023125"/>
    </source>
</evidence>
<dbReference type="InterPro" id="IPR001347">
    <property type="entry name" value="SIS_dom"/>
</dbReference>
<evidence type="ECO:0000256" key="3">
    <source>
        <dbReference type="ARBA" id="ARBA00023163"/>
    </source>
</evidence>
<keyword evidence="2" id="KW-0238">DNA-binding</keyword>
<dbReference type="InterPro" id="IPR009057">
    <property type="entry name" value="Homeodomain-like_sf"/>
</dbReference>
<keyword evidence="3" id="KW-0804">Transcription</keyword>
<dbReference type="Pfam" id="PF01380">
    <property type="entry name" value="SIS"/>
    <property type="match status" value="1"/>
</dbReference>
<dbReference type="KEGG" id="sbr:SY1_01460"/>
<name>A0AB94IVB8_9BACT</name>
<dbReference type="InterPro" id="IPR036388">
    <property type="entry name" value="WH-like_DNA-bd_sf"/>
</dbReference>
<dbReference type="CDD" id="cd05013">
    <property type="entry name" value="SIS_RpiR"/>
    <property type="match status" value="1"/>
</dbReference>
<dbReference type="InterPro" id="IPR035472">
    <property type="entry name" value="RpiR-like_SIS"/>
</dbReference>
<evidence type="ECO:0000313" key="7">
    <source>
        <dbReference type="Proteomes" id="UP000008957"/>
    </source>
</evidence>
<dbReference type="PROSITE" id="PS51071">
    <property type="entry name" value="HTH_RPIR"/>
    <property type="match status" value="1"/>
</dbReference>
<accession>A0AB94IVB8</accession>
<dbReference type="InterPro" id="IPR047640">
    <property type="entry name" value="RpiR-like"/>
</dbReference>
<proteinExistence type="predicted"/>
<evidence type="ECO:0000259" key="4">
    <source>
        <dbReference type="PROSITE" id="PS51071"/>
    </source>
</evidence>
<organism evidence="6 7">
    <name type="scientific">Fretibacterium fastidiosum</name>
    <dbReference type="NCBI Taxonomy" id="651822"/>
    <lineage>
        <taxon>Bacteria</taxon>
        <taxon>Thermotogati</taxon>
        <taxon>Synergistota</taxon>
        <taxon>Synergistia</taxon>
        <taxon>Synergistales</taxon>
        <taxon>Aminobacteriaceae</taxon>
        <taxon>Fretibacterium</taxon>
    </lineage>
</organism>
<dbReference type="GO" id="GO:0003677">
    <property type="term" value="F:DNA binding"/>
    <property type="evidence" value="ECO:0007669"/>
    <property type="project" value="UniProtKB-KW"/>
</dbReference>
<sequence>MNEMKDVASKIRGLYDTFSKGHQSLAEFILNNPQESAFLSISALSDKTGISAPTITRFVHKLGFDGYATFQRELYEAQAQIMPFSQLKSLLRNSAGSSPETATGKGALFLGIEANLRLMEALYTPQLQEAFTRTLGIIQNAHKIYIAGQRSSFSIAHYLSFMLQRIYSNVVPLNATASALPSELSDVREDDCLVAISYSRYTKATYNVVSYFHRLGCKIAAITDSPTSPIALKASEVMIAPNGEYFSPVCAMTLCNCLIAALGSLDVQRTLERMELQDNIAIEHDIYL</sequence>
<dbReference type="SUPFAM" id="SSF46689">
    <property type="entry name" value="Homeodomain-like"/>
    <property type="match status" value="1"/>
</dbReference>
<evidence type="ECO:0000313" key="6">
    <source>
        <dbReference type="EMBL" id="CBL27699.1"/>
    </source>
</evidence>
<dbReference type="PANTHER" id="PTHR30514">
    <property type="entry name" value="GLUCOKINASE"/>
    <property type="match status" value="1"/>
</dbReference>
<dbReference type="Proteomes" id="UP000008957">
    <property type="component" value="Chromosome"/>
</dbReference>
<gene>
    <name evidence="6" type="ORF">SY1_01460</name>
</gene>
<dbReference type="GO" id="GO:0097367">
    <property type="term" value="F:carbohydrate derivative binding"/>
    <property type="evidence" value="ECO:0007669"/>
    <property type="project" value="InterPro"/>
</dbReference>
<dbReference type="EMBL" id="FP929056">
    <property type="protein sequence ID" value="CBL27699.1"/>
    <property type="molecule type" value="Genomic_DNA"/>
</dbReference>
<reference evidence="7" key="1">
    <citation type="submission" date="2010-03" db="EMBL/GenBank/DDBJ databases">
        <title>The genome sequence of Synergistetes sp. SGP1.</title>
        <authorList>
            <consortium name="metaHIT consortium -- http://www.metahit.eu/"/>
            <person name="Pajon A."/>
            <person name="Turner K."/>
            <person name="Parkhill J."/>
            <person name="Wade W."/>
            <person name="Vartoukian S."/>
        </authorList>
    </citation>
    <scope>NUCLEOTIDE SEQUENCE [LARGE SCALE GENOMIC DNA]</scope>
    <source>
        <strain evidence="7">SGP1</strain>
    </source>
</reference>
<dbReference type="AlphaFoldDB" id="A0AB94IVB8"/>
<dbReference type="GO" id="GO:0003700">
    <property type="term" value="F:DNA-binding transcription factor activity"/>
    <property type="evidence" value="ECO:0007669"/>
    <property type="project" value="InterPro"/>
</dbReference>
<feature type="domain" description="HTH rpiR-type" evidence="4">
    <location>
        <begin position="5"/>
        <end position="81"/>
    </location>
</feature>
<evidence type="ECO:0000256" key="1">
    <source>
        <dbReference type="ARBA" id="ARBA00023015"/>
    </source>
</evidence>
<keyword evidence="7" id="KW-1185">Reference proteome</keyword>